<protein>
    <submittedName>
        <fullName evidence="2">Uncharacterized protein</fullName>
    </submittedName>
</protein>
<dbReference type="OrthoDB" id="5569309at2759"/>
<accession>K5VKT9</accession>
<feature type="region of interest" description="Disordered" evidence="1">
    <location>
        <begin position="1"/>
        <end position="26"/>
    </location>
</feature>
<dbReference type="RefSeq" id="XP_007399802.1">
    <property type="nucleotide sequence ID" value="XM_007399740.1"/>
</dbReference>
<dbReference type="InParanoid" id="K5VKT9"/>
<evidence type="ECO:0000313" key="2">
    <source>
        <dbReference type="EMBL" id="EKM52013.1"/>
    </source>
</evidence>
<feature type="compositionally biased region" description="Gly residues" evidence="1">
    <location>
        <begin position="1"/>
        <end position="10"/>
    </location>
</feature>
<sequence length="184" mass="20422">MRMGNRGGPGRPQVPSGPVPDGQKKALPLIYASKQDDDRKTLIQKAADAFRADVFTSIAASQRHYGLTDTEKCTKQVRQDKERRAKLVLPDDVTIFEGALSGKKKAALEDIASALHLQYNEKVHKKDLIAIIERHLEEYQHTLVKTRRFEGLYTSLDRGRRSVANINGSTAGARKLRCAMPAGV</sequence>
<keyword evidence="3" id="KW-1185">Reference proteome</keyword>
<dbReference type="KEGG" id="pco:PHACADRAFT_199515"/>
<dbReference type="GeneID" id="18911416"/>
<dbReference type="EMBL" id="JH930476">
    <property type="protein sequence ID" value="EKM52013.1"/>
    <property type="molecule type" value="Genomic_DNA"/>
</dbReference>
<reference evidence="2 3" key="1">
    <citation type="journal article" date="2012" name="BMC Genomics">
        <title>Comparative genomics of the white-rot fungi, Phanerochaete carnosa and P. chrysosporium, to elucidate the genetic basis of the distinct wood types they colonize.</title>
        <authorList>
            <person name="Suzuki H."/>
            <person name="MacDonald J."/>
            <person name="Syed K."/>
            <person name="Salamov A."/>
            <person name="Hori C."/>
            <person name="Aerts A."/>
            <person name="Henrissat B."/>
            <person name="Wiebenga A."/>
            <person name="vanKuyk P.A."/>
            <person name="Barry K."/>
            <person name="Lindquist E."/>
            <person name="LaButti K."/>
            <person name="Lapidus A."/>
            <person name="Lucas S."/>
            <person name="Coutinho P."/>
            <person name="Gong Y."/>
            <person name="Samejima M."/>
            <person name="Mahadevan R."/>
            <person name="Abou-Zaid M."/>
            <person name="de Vries R.P."/>
            <person name="Igarashi K."/>
            <person name="Yadav J.S."/>
            <person name="Grigoriev I.V."/>
            <person name="Master E.R."/>
        </authorList>
    </citation>
    <scope>NUCLEOTIDE SEQUENCE [LARGE SCALE GENOMIC DNA]</scope>
    <source>
        <strain evidence="2 3">HHB-10118-sp</strain>
    </source>
</reference>
<gene>
    <name evidence="2" type="ORF">PHACADRAFT_199515</name>
</gene>
<organism evidence="2 3">
    <name type="scientific">Phanerochaete carnosa (strain HHB-10118-sp)</name>
    <name type="common">White-rot fungus</name>
    <name type="synonym">Peniophora carnosa</name>
    <dbReference type="NCBI Taxonomy" id="650164"/>
    <lineage>
        <taxon>Eukaryota</taxon>
        <taxon>Fungi</taxon>
        <taxon>Dikarya</taxon>
        <taxon>Basidiomycota</taxon>
        <taxon>Agaricomycotina</taxon>
        <taxon>Agaricomycetes</taxon>
        <taxon>Polyporales</taxon>
        <taxon>Phanerochaetaceae</taxon>
        <taxon>Phanerochaete</taxon>
    </lineage>
</organism>
<evidence type="ECO:0000256" key="1">
    <source>
        <dbReference type="SAM" id="MobiDB-lite"/>
    </source>
</evidence>
<dbReference type="HOGENOM" id="CLU_1468698_0_0_1"/>
<dbReference type="Proteomes" id="UP000008370">
    <property type="component" value="Unassembled WGS sequence"/>
</dbReference>
<evidence type="ECO:0000313" key="3">
    <source>
        <dbReference type="Proteomes" id="UP000008370"/>
    </source>
</evidence>
<dbReference type="AlphaFoldDB" id="K5VKT9"/>
<proteinExistence type="predicted"/>
<name>K5VKT9_PHACS</name>